<dbReference type="Proteomes" id="UP000467252">
    <property type="component" value="Chromosome"/>
</dbReference>
<evidence type="ECO:0000256" key="1">
    <source>
        <dbReference type="ARBA" id="ARBA00006432"/>
    </source>
</evidence>
<evidence type="ECO:0000313" key="11">
    <source>
        <dbReference type="EMBL" id="BBY82441.1"/>
    </source>
</evidence>
<evidence type="ECO:0000256" key="7">
    <source>
        <dbReference type="ARBA" id="ARBA00080667"/>
    </source>
</evidence>
<dbReference type="InterPro" id="IPR020845">
    <property type="entry name" value="AMP-binding_CS"/>
</dbReference>
<evidence type="ECO:0000313" key="12">
    <source>
        <dbReference type="Proteomes" id="UP000467252"/>
    </source>
</evidence>
<dbReference type="InterPro" id="IPR042099">
    <property type="entry name" value="ANL_N_sf"/>
</dbReference>
<dbReference type="Gene3D" id="3.30.300.30">
    <property type="match status" value="1"/>
</dbReference>
<feature type="domain" description="AMP-binding enzyme C-terminal" evidence="10">
    <location>
        <begin position="449"/>
        <end position="523"/>
    </location>
</feature>
<dbReference type="Gene3D" id="3.40.50.12780">
    <property type="entry name" value="N-terminal domain of ligase-like"/>
    <property type="match status" value="1"/>
</dbReference>
<keyword evidence="2 11" id="KW-0436">Ligase</keyword>
<evidence type="ECO:0000256" key="4">
    <source>
        <dbReference type="ARBA" id="ARBA00036813"/>
    </source>
</evidence>
<proteinExistence type="inferred from homology"/>
<dbReference type="PANTHER" id="PTHR43767">
    <property type="entry name" value="LONG-CHAIN-FATTY-ACID--COA LIGASE"/>
    <property type="match status" value="1"/>
</dbReference>
<dbReference type="CDD" id="cd12119">
    <property type="entry name" value="ttLC_FACS_AlkK_like"/>
    <property type="match status" value="1"/>
</dbReference>
<gene>
    <name evidence="11" type="ORF">MPUL_35990</name>
</gene>
<dbReference type="InterPro" id="IPR045851">
    <property type="entry name" value="AMP-bd_C_sf"/>
</dbReference>
<reference evidence="11 12" key="1">
    <citation type="journal article" date="2019" name="Emerg. Microbes Infect.">
        <title>Comprehensive subspecies identification of 175 nontuberculous mycobacteria species based on 7547 genomic profiles.</title>
        <authorList>
            <person name="Matsumoto Y."/>
            <person name="Kinjo T."/>
            <person name="Motooka D."/>
            <person name="Nabeya D."/>
            <person name="Jung N."/>
            <person name="Uechi K."/>
            <person name="Horii T."/>
            <person name="Iida T."/>
            <person name="Fujita J."/>
            <person name="Nakamura S."/>
        </authorList>
    </citation>
    <scope>NUCLEOTIDE SEQUENCE [LARGE SCALE GENOMIC DNA]</scope>
    <source>
        <strain evidence="11 12">JCM 6370</strain>
    </source>
</reference>
<evidence type="ECO:0000256" key="8">
    <source>
        <dbReference type="ARBA" id="ARBA00083882"/>
    </source>
</evidence>
<dbReference type="AlphaFoldDB" id="A0A7I7UNQ6"/>
<evidence type="ECO:0000256" key="6">
    <source>
        <dbReference type="ARBA" id="ARBA00076959"/>
    </source>
</evidence>
<dbReference type="RefSeq" id="WP_163902526.1">
    <property type="nucleotide sequence ID" value="NZ_AP022599.1"/>
</dbReference>
<keyword evidence="12" id="KW-1185">Reference proteome</keyword>
<protein>
    <recommendedName>
        <fullName evidence="5">Long-chain-fatty-acid--CoA ligase FadD13</fullName>
        <ecNumber evidence="3">6.2.1.3</ecNumber>
    </recommendedName>
    <alternativeName>
        <fullName evidence="6">Fatty acyl-CoA ligase</fullName>
    </alternativeName>
    <alternativeName>
        <fullName evidence="8">Fatty acyl-CoA synthetase</fullName>
    </alternativeName>
    <alternativeName>
        <fullName evidence="7">Very-long-chain fatty-acyl-CoA synthetase</fullName>
    </alternativeName>
</protein>
<evidence type="ECO:0000259" key="9">
    <source>
        <dbReference type="Pfam" id="PF00501"/>
    </source>
</evidence>
<dbReference type="NCBIfam" id="NF004837">
    <property type="entry name" value="PRK06187.1"/>
    <property type="match status" value="1"/>
</dbReference>
<evidence type="ECO:0000259" key="10">
    <source>
        <dbReference type="Pfam" id="PF13193"/>
    </source>
</evidence>
<dbReference type="FunFam" id="3.30.300.30:FF:000008">
    <property type="entry name" value="2,3-dihydroxybenzoate-AMP ligase"/>
    <property type="match status" value="1"/>
</dbReference>
<dbReference type="InterPro" id="IPR025110">
    <property type="entry name" value="AMP-bd_C"/>
</dbReference>
<dbReference type="SUPFAM" id="SSF56801">
    <property type="entry name" value="Acetyl-CoA synthetase-like"/>
    <property type="match status" value="1"/>
</dbReference>
<dbReference type="PROSITE" id="PS00455">
    <property type="entry name" value="AMP_BINDING"/>
    <property type="match status" value="1"/>
</dbReference>
<dbReference type="EMBL" id="AP022599">
    <property type="protein sequence ID" value="BBY82441.1"/>
    <property type="molecule type" value="Genomic_DNA"/>
</dbReference>
<comment type="similarity">
    <text evidence="1">Belongs to the ATP-dependent AMP-binding enzyme family.</text>
</comment>
<dbReference type="InterPro" id="IPR050237">
    <property type="entry name" value="ATP-dep_AMP-bd_enzyme"/>
</dbReference>
<evidence type="ECO:0000256" key="2">
    <source>
        <dbReference type="ARBA" id="ARBA00022598"/>
    </source>
</evidence>
<name>A0A7I7UNQ6_MYCPV</name>
<feature type="domain" description="AMP-dependent synthetase/ligase" evidence="9">
    <location>
        <begin position="41"/>
        <end position="398"/>
    </location>
</feature>
<dbReference type="PANTHER" id="PTHR43767:SF11">
    <property type="entry name" value="MEDIUM-CHAIN-FATTY-ACID--COA LIGASE"/>
    <property type="match status" value="1"/>
</dbReference>
<dbReference type="EC" id="6.2.1.3" evidence="3"/>
<sequence>MLGLMQDRPLTLPHLLHRAERYFGHKEIATAGADGAVSVSTIGEVCQKVRRLATAFDALGLAADARIGTFCWNTVDHLALYLAAPCTGRVLHTINIRLFGDQIIYIANHAQDEILFVDRSLLGILWPLADELSSVKYFVVIEDGASNELPDDPRVLTFDGLLQNRPYDGEFRVTDEHRAAAMCYTSGTTGNPKGVVYSHRSTVLHSLAALAADVTGLSESDVVMPIVPMFHANSWGLPYAALLAGASLVLPGPNMDPAALLGLLADHRVTVTAAVPTIWMSLVPMLDDYDLSSVRFILSGGSAVPKALSQTYVHSIGVPLTHVWGMTETSPLATTGTPRSHHARLSEDQLAATRERQGPPVPLVQLRLADDNGAEQPWDDRSAGEVQVAGPWIAGAYYRSDANDSAFTPDGWLRTGDVGVCDEFGSLLLVDRTKDLIKSGGEWISSVQLENEIMAHPKVAEAAVIAVPHERWGERPLACVVVQPGESLSVEELIEHLTPRVSRWWLPDGVEFIDSIPKTSVGKFSKKTLRARFENYRFIGPSAAQPAEHST</sequence>
<dbReference type="GO" id="GO:0004467">
    <property type="term" value="F:long-chain fatty acid-CoA ligase activity"/>
    <property type="evidence" value="ECO:0007669"/>
    <property type="project" value="UniProtKB-EC"/>
</dbReference>
<dbReference type="Pfam" id="PF13193">
    <property type="entry name" value="AMP-binding_C"/>
    <property type="match status" value="1"/>
</dbReference>
<dbReference type="InterPro" id="IPR000873">
    <property type="entry name" value="AMP-dep_synth/lig_dom"/>
</dbReference>
<comment type="catalytic activity">
    <reaction evidence="4">
        <text>a long-chain fatty acid + ATP + CoA = a long-chain fatty acyl-CoA + AMP + diphosphate</text>
        <dbReference type="Rhea" id="RHEA:15421"/>
        <dbReference type="ChEBI" id="CHEBI:30616"/>
        <dbReference type="ChEBI" id="CHEBI:33019"/>
        <dbReference type="ChEBI" id="CHEBI:57287"/>
        <dbReference type="ChEBI" id="CHEBI:57560"/>
        <dbReference type="ChEBI" id="CHEBI:83139"/>
        <dbReference type="ChEBI" id="CHEBI:456215"/>
        <dbReference type="EC" id="6.2.1.3"/>
    </reaction>
</comment>
<evidence type="ECO:0000256" key="5">
    <source>
        <dbReference type="ARBA" id="ARBA00069710"/>
    </source>
</evidence>
<organism evidence="11 12">
    <name type="scientific">Mycolicibacterium pulveris</name>
    <name type="common">Mycobacterium pulveris</name>
    <dbReference type="NCBI Taxonomy" id="36813"/>
    <lineage>
        <taxon>Bacteria</taxon>
        <taxon>Bacillati</taxon>
        <taxon>Actinomycetota</taxon>
        <taxon>Actinomycetes</taxon>
        <taxon>Mycobacteriales</taxon>
        <taxon>Mycobacteriaceae</taxon>
        <taxon>Mycolicibacterium</taxon>
    </lineage>
</organism>
<evidence type="ECO:0000256" key="3">
    <source>
        <dbReference type="ARBA" id="ARBA00026121"/>
    </source>
</evidence>
<accession>A0A7I7UNQ6</accession>
<dbReference type="Pfam" id="PF00501">
    <property type="entry name" value="AMP-binding"/>
    <property type="match status" value="1"/>
</dbReference>